<feature type="region of interest" description="Disordered" evidence="1">
    <location>
        <begin position="1"/>
        <end position="26"/>
    </location>
</feature>
<evidence type="ECO:0000256" key="1">
    <source>
        <dbReference type="SAM" id="MobiDB-lite"/>
    </source>
</evidence>
<dbReference type="EMBL" id="CP108222">
    <property type="protein sequence ID" value="WTT23295.1"/>
    <property type="molecule type" value="Genomic_DNA"/>
</dbReference>
<evidence type="ECO:0000313" key="2">
    <source>
        <dbReference type="EMBL" id="WTT23295.1"/>
    </source>
</evidence>
<accession>A0AAU2AF09</accession>
<name>A0AAU2AF09_9ACTN</name>
<reference evidence="2" key="1">
    <citation type="submission" date="2022-10" db="EMBL/GenBank/DDBJ databases">
        <title>The complete genomes of actinobacterial strains from the NBC collection.</title>
        <authorList>
            <person name="Joergensen T.S."/>
            <person name="Alvarez Arevalo M."/>
            <person name="Sterndorff E.B."/>
            <person name="Faurdal D."/>
            <person name="Vuksanovic O."/>
            <person name="Mourched A.-S."/>
            <person name="Charusanti P."/>
            <person name="Shaw S."/>
            <person name="Blin K."/>
            <person name="Weber T."/>
        </authorList>
    </citation>
    <scope>NUCLEOTIDE SEQUENCE</scope>
    <source>
        <strain evidence="2">NBC_00093</strain>
    </source>
</reference>
<dbReference type="AlphaFoldDB" id="A0AAU2AF09"/>
<protein>
    <submittedName>
        <fullName evidence="2">Uncharacterized protein</fullName>
    </submittedName>
</protein>
<organism evidence="2">
    <name type="scientific">Streptomyces sp. NBC_00093</name>
    <dbReference type="NCBI Taxonomy" id="2975649"/>
    <lineage>
        <taxon>Bacteria</taxon>
        <taxon>Bacillati</taxon>
        <taxon>Actinomycetota</taxon>
        <taxon>Actinomycetes</taxon>
        <taxon>Kitasatosporales</taxon>
        <taxon>Streptomycetaceae</taxon>
        <taxon>Streptomyces</taxon>
    </lineage>
</organism>
<feature type="compositionally biased region" description="Basic and acidic residues" evidence="1">
    <location>
        <begin position="10"/>
        <end position="21"/>
    </location>
</feature>
<proteinExistence type="predicted"/>
<gene>
    <name evidence="2" type="ORF">OHA22_50970</name>
</gene>
<sequence length="150" mass="15398">MPGHPCTRGVLEHPDQGRERGGGGLPPFGGKPCPPRFLLGLLLAFGLGDRHQGEGLGLGRARCVLDLFQGGAHPLARVQHRVSLRCKGSCFVLARAVGLLGAGECVHSMPVGLLGVGQGCPGALGGVAGHLAVFQPGFGCQLGNLGDRRR</sequence>